<feature type="domain" description="Aminoglycoside phosphotransferase" evidence="1">
    <location>
        <begin position="48"/>
        <end position="273"/>
    </location>
</feature>
<organism evidence="2 3">
    <name type="scientific">Dactylosporangium maewongense</name>
    <dbReference type="NCBI Taxonomy" id="634393"/>
    <lineage>
        <taxon>Bacteria</taxon>
        <taxon>Bacillati</taxon>
        <taxon>Actinomycetota</taxon>
        <taxon>Actinomycetes</taxon>
        <taxon>Micromonosporales</taxon>
        <taxon>Micromonosporaceae</taxon>
        <taxon>Dactylosporangium</taxon>
    </lineage>
</organism>
<dbReference type="EMBL" id="BAAAQD010000015">
    <property type="protein sequence ID" value="GAA1540093.1"/>
    <property type="molecule type" value="Genomic_DNA"/>
</dbReference>
<name>A0ABP4M9M9_9ACTN</name>
<dbReference type="CDD" id="cd05155">
    <property type="entry name" value="APH_ChoK_like_1"/>
    <property type="match status" value="1"/>
</dbReference>
<dbReference type="PANTHER" id="PTHR21310">
    <property type="entry name" value="AMINOGLYCOSIDE PHOSPHOTRANSFERASE-RELATED-RELATED"/>
    <property type="match status" value="1"/>
</dbReference>
<reference evidence="3" key="1">
    <citation type="journal article" date="2019" name="Int. J. Syst. Evol. Microbiol.">
        <title>The Global Catalogue of Microorganisms (GCM) 10K type strain sequencing project: providing services to taxonomists for standard genome sequencing and annotation.</title>
        <authorList>
            <consortium name="The Broad Institute Genomics Platform"/>
            <consortium name="The Broad Institute Genome Sequencing Center for Infectious Disease"/>
            <person name="Wu L."/>
            <person name="Ma J."/>
        </authorList>
    </citation>
    <scope>NUCLEOTIDE SEQUENCE [LARGE SCALE GENOMIC DNA]</scope>
    <source>
        <strain evidence="3">JCM 15933</strain>
    </source>
</reference>
<dbReference type="Gene3D" id="3.30.200.20">
    <property type="entry name" value="Phosphorylase Kinase, domain 1"/>
    <property type="match status" value="1"/>
</dbReference>
<dbReference type="Gene3D" id="3.90.1200.10">
    <property type="match status" value="1"/>
</dbReference>
<keyword evidence="3" id="KW-1185">Reference proteome</keyword>
<dbReference type="Pfam" id="PF01636">
    <property type="entry name" value="APH"/>
    <property type="match status" value="1"/>
</dbReference>
<evidence type="ECO:0000259" key="1">
    <source>
        <dbReference type="Pfam" id="PF01636"/>
    </source>
</evidence>
<accession>A0ABP4M9M9</accession>
<dbReference type="InterPro" id="IPR002575">
    <property type="entry name" value="Aminoglycoside_PTrfase"/>
</dbReference>
<proteinExistence type="predicted"/>
<gene>
    <name evidence="2" type="ORF">GCM10009827_069310</name>
</gene>
<dbReference type="RefSeq" id="WP_344506657.1">
    <property type="nucleotide sequence ID" value="NZ_BAAAQD010000015.1"/>
</dbReference>
<dbReference type="SUPFAM" id="SSF56112">
    <property type="entry name" value="Protein kinase-like (PK-like)"/>
    <property type="match status" value="1"/>
</dbReference>
<dbReference type="InterPro" id="IPR051678">
    <property type="entry name" value="AGP_Transferase"/>
</dbReference>
<evidence type="ECO:0000313" key="3">
    <source>
        <dbReference type="Proteomes" id="UP001501470"/>
    </source>
</evidence>
<comment type="caution">
    <text evidence="2">The sequence shown here is derived from an EMBL/GenBank/DDBJ whole genome shotgun (WGS) entry which is preliminary data.</text>
</comment>
<evidence type="ECO:0000313" key="2">
    <source>
        <dbReference type="EMBL" id="GAA1540093.1"/>
    </source>
</evidence>
<sequence length="312" mass="33233">MTSDPEDAGPDAIPMPDRRLVDAGVVRRLVAAQFPQWAGLPVRPVAVSGWDNQTFRLGDRMSVRLPTAAEYALAVQKEHRWLRRLAPHLPLPVPAPLAMGEPGEGFRFHWSVYGWIDGDPVGADTVADLTGLAADLGAFLVALRHADPAGGPEPGLHNWFRGGPLRVYDAQTRRAVEALGDLVPRDAVTAIWQEALRARWDGAPVWFHGDIAPGNLLVRDGALAAVIDFGTCGVGDPACDTAIAWTVLSGASRAAFRSALGTDDGTWARGRGWALWKALIVYAGALDADPATAAEAGRVIGEVVTEHAESGR</sequence>
<protein>
    <submittedName>
        <fullName evidence="2">Aminoglycoside phosphotransferase family protein</fullName>
    </submittedName>
</protein>
<dbReference type="InterPro" id="IPR011009">
    <property type="entry name" value="Kinase-like_dom_sf"/>
</dbReference>
<dbReference type="Proteomes" id="UP001501470">
    <property type="component" value="Unassembled WGS sequence"/>
</dbReference>
<dbReference type="PANTHER" id="PTHR21310:SF42">
    <property type="entry name" value="BIFUNCTIONAL AAC_APH"/>
    <property type="match status" value="1"/>
</dbReference>